<comment type="cofactor">
    <cofactor evidence="7">
        <name>Zn(2+)</name>
        <dbReference type="ChEBI" id="CHEBI:29105"/>
    </cofactor>
    <text evidence="7">Binds 1 zinc ion per subunit.</text>
</comment>
<dbReference type="CDD" id="cd03378">
    <property type="entry name" value="beta_CA_cladeC"/>
    <property type="match status" value="1"/>
</dbReference>
<dbReference type="RefSeq" id="WP_231440374.1">
    <property type="nucleotide sequence ID" value="NZ_JAJOMB010000004.1"/>
</dbReference>
<feature type="compositionally biased region" description="Polar residues" evidence="9">
    <location>
        <begin position="1"/>
        <end position="10"/>
    </location>
</feature>
<comment type="function">
    <text evidence="5">Catalyzes the reversible hydration of carbon dioxide to form bicarbonate.</text>
</comment>
<dbReference type="InterPro" id="IPR001765">
    <property type="entry name" value="Carbonic_anhydrase"/>
</dbReference>
<dbReference type="AlphaFoldDB" id="A0A9X1NDE0"/>
<dbReference type="PANTHER" id="PTHR11002">
    <property type="entry name" value="CARBONIC ANHYDRASE"/>
    <property type="match status" value="1"/>
</dbReference>
<dbReference type="Proteomes" id="UP001138997">
    <property type="component" value="Unassembled WGS sequence"/>
</dbReference>
<dbReference type="GO" id="GO:0008270">
    <property type="term" value="F:zinc ion binding"/>
    <property type="evidence" value="ECO:0007669"/>
    <property type="project" value="UniProtKB-UniRule"/>
</dbReference>
<feature type="region of interest" description="Disordered" evidence="9">
    <location>
        <begin position="1"/>
        <end position="28"/>
    </location>
</feature>
<comment type="caution">
    <text evidence="10">The sequence shown here is derived from an EMBL/GenBank/DDBJ whole genome shotgun (WGS) entry which is preliminary data.</text>
</comment>
<organism evidence="10 11">
    <name type="scientific">Kineosporia babensis</name>
    <dbReference type="NCBI Taxonomy" id="499548"/>
    <lineage>
        <taxon>Bacteria</taxon>
        <taxon>Bacillati</taxon>
        <taxon>Actinomycetota</taxon>
        <taxon>Actinomycetes</taxon>
        <taxon>Kineosporiales</taxon>
        <taxon>Kineosporiaceae</taxon>
        <taxon>Kineosporia</taxon>
    </lineage>
</organism>
<feature type="binding site" evidence="7">
    <location>
        <position position="135"/>
    </location>
    <ligand>
        <name>Zn(2+)</name>
        <dbReference type="ChEBI" id="CHEBI:29105"/>
    </ligand>
</feature>
<dbReference type="GO" id="GO:0015976">
    <property type="term" value="P:carbon utilization"/>
    <property type="evidence" value="ECO:0007669"/>
    <property type="project" value="InterPro"/>
</dbReference>
<sequence length="236" mass="24748">MSTRTATSKPAQVKAKSLPGQRKAQAVPVSFTSDRAAQAWAKLQQGNARWVNGQSRAGQSRNQQRRADLVAGQQPFAAILSCADSRTPPEIVFDQGLGDVFVVRTAGHAVDDAVLGSLEYAIAALGVDLVLVLGHEKCGAIKAAHQTLADGTVPGGYIRDVVSKLTCDMATGQNSGLVDLEELTQWHADSTAQLLQSRSGILRDAVAGNTLGVLAATYELSSGLVHPVRANLTNPA</sequence>
<dbReference type="PANTHER" id="PTHR11002:SF79">
    <property type="entry name" value="CARBONIC ANHYDRASE 2"/>
    <property type="match status" value="1"/>
</dbReference>
<keyword evidence="3 7" id="KW-0862">Zinc</keyword>
<comment type="catalytic activity">
    <reaction evidence="6 8">
        <text>hydrogencarbonate + H(+) = CO2 + H2O</text>
        <dbReference type="Rhea" id="RHEA:10748"/>
        <dbReference type="ChEBI" id="CHEBI:15377"/>
        <dbReference type="ChEBI" id="CHEBI:15378"/>
        <dbReference type="ChEBI" id="CHEBI:16526"/>
        <dbReference type="ChEBI" id="CHEBI:17544"/>
        <dbReference type="EC" id="4.2.1.1"/>
    </reaction>
</comment>
<evidence type="ECO:0000256" key="4">
    <source>
        <dbReference type="ARBA" id="ARBA00023239"/>
    </source>
</evidence>
<dbReference type="SMART" id="SM00947">
    <property type="entry name" value="Pro_CA"/>
    <property type="match status" value="1"/>
</dbReference>
<evidence type="ECO:0000256" key="1">
    <source>
        <dbReference type="ARBA" id="ARBA00006217"/>
    </source>
</evidence>
<protein>
    <recommendedName>
        <fullName evidence="2 8">Carbonic anhydrase</fullName>
        <ecNumber evidence="2 8">4.2.1.1</ecNumber>
    </recommendedName>
    <alternativeName>
        <fullName evidence="8">Carbonate dehydratase</fullName>
    </alternativeName>
</protein>
<evidence type="ECO:0000256" key="9">
    <source>
        <dbReference type="SAM" id="MobiDB-lite"/>
    </source>
</evidence>
<dbReference type="InterPro" id="IPR015892">
    <property type="entry name" value="Carbonic_anhydrase_CS"/>
</dbReference>
<dbReference type="EC" id="4.2.1.1" evidence="2 8"/>
<feature type="binding site" evidence="7">
    <location>
        <position position="84"/>
    </location>
    <ligand>
        <name>Zn(2+)</name>
        <dbReference type="ChEBI" id="CHEBI:29105"/>
    </ligand>
</feature>
<reference evidence="10" key="1">
    <citation type="submission" date="2021-11" db="EMBL/GenBank/DDBJ databases">
        <title>Streptomyces corallinus and Kineosporia corallina sp. nov., two new coral-derived marine actinobacteria.</title>
        <authorList>
            <person name="Buangrab K."/>
            <person name="Sutthacheep M."/>
            <person name="Yeemin T."/>
            <person name="Harunari E."/>
            <person name="Igarashi Y."/>
            <person name="Sripreechasak P."/>
            <person name="Kanchanasin P."/>
            <person name="Tanasupawat S."/>
            <person name="Phongsopitanun W."/>
        </authorList>
    </citation>
    <scope>NUCLEOTIDE SEQUENCE</scope>
    <source>
        <strain evidence="10">JCM 31032</strain>
    </source>
</reference>
<keyword evidence="11" id="KW-1185">Reference proteome</keyword>
<evidence type="ECO:0000256" key="6">
    <source>
        <dbReference type="ARBA" id="ARBA00048348"/>
    </source>
</evidence>
<feature type="binding site" evidence="7">
    <location>
        <position position="82"/>
    </location>
    <ligand>
        <name>Zn(2+)</name>
        <dbReference type="ChEBI" id="CHEBI:29105"/>
    </ligand>
</feature>
<dbReference type="InterPro" id="IPR036874">
    <property type="entry name" value="Carbonic_anhydrase_sf"/>
</dbReference>
<evidence type="ECO:0000256" key="3">
    <source>
        <dbReference type="ARBA" id="ARBA00022833"/>
    </source>
</evidence>
<evidence type="ECO:0000256" key="2">
    <source>
        <dbReference type="ARBA" id="ARBA00012925"/>
    </source>
</evidence>
<proteinExistence type="inferred from homology"/>
<comment type="function">
    <text evidence="8">Reversible hydration of carbon dioxide.</text>
</comment>
<evidence type="ECO:0000256" key="5">
    <source>
        <dbReference type="ARBA" id="ARBA00024993"/>
    </source>
</evidence>
<keyword evidence="7" id="KW-0479">Metal-binding</keyword>
<comment type="similarity">
    <text evidence="1 8">Belongs to the beta-class carbonic anhydrase family.</text>
</comment>
<accession>A0A9X1NDE0</accession>
<gene>
    <name evidence="10" type="ORF">LR394_09825</name>
</gene>
<feature type="binding site" evidence="7">
    <location>
        <position position="138"/>
    </location>
    <ligand>
        <name>Zn(2+)</name>
        <dbReference type="ChEBI" id="CHEBI:29105"/>
    </ligand>
</feature>
<evidence type="ECO:0000313" key="10">
    <source>
        <dbReference type="EMBL" id="MCD5311196.1"/>
    </source>
</evidence>
<dbReference type="SUPFAM" id="SSF53056">
    <property type="entry name" value="beta-carbonic anhydrase, cab"/>
    <property type="match status" value="1"/>
</dbReference>
<keyword evidence="4 8" id="KW-0456">Lyase</keyword>
<evidence type="ECO:0000313" key="11">
    <source>
        <dbReference type="Proteomes" id="UP001138997"/>
    </source>
</evidence>
<dbReference type="GO" id="GO:0004089">
    <property type="term" value="F:carbonate dehydratase activity"/>
    <property type="evidence" value="ECO:0007669"/>
    <property type="project" value="UniProtKB-UniRule"/>
</dbReference>
<name>A0A9X1NDE0_9ACTN</name>
<dbReference type="Pfam" id="PF00484">
    <property type="entry name" value="Pro_CA"/>
    <property type="match status" value="1"/>
</dbReference>
<dbReference type="PROSITE" id="PS00705">
    <property type="entry name" value="PROK_CO2_ANHYDRASE_2"/>
    <property type="match status" value="1"/>
</dbReference>
<dbReference type="EMBL" id="JAJOMB010000004">
    <property type="protein sequence ID" value="MCD5311196.1"/>
    <property type="molecule type" value="Genomic_DNA"/>
</dbReference>
<evidence type="ECO:0000256" key="8">
    <source>
        <dbReference type="RuleBase" id="RU003956"/>
    </source>
</evidence>
<dbReference type="Gene3D" id="3.40.1050.10">
    <property type="entry name" value="Carbonic anhydrase"/>
    <property type="match status" value="1"/>
</dbReference>
<evidence type="ECO:0000256" key="7">
    <source>
        <dbReference type="PIRSR" id="PIRSR601765-1"/>
    </source>
</evidence>